<evidence type="ECO:0000313" key="2">
    <source>
        <dbReference type="EMBL" id="OCF29178.1"/>
    </source>
</evidence>
<keyword evidence="1" id="KW-0472">Membrane</keyword>
<organism evidence="2">
    <name type="scientific">Kwoniella bestiolae CBS 10118</name>
    <dbReference type="NCBI Taxonomy" id="1296100"/>
    <lineage>
        <taxon>Eukaryota</taxon>
        <taxon>Fungi</taxon>
        <taxon>Dikarya</taxon>
        <taxon>Basidiomycota</taxon>
        <taxon>Agaricomycotina</taxon>
        <taxon>Tremellomycetes</taxon>
        <taxon>Tremellales</taxon>
        <taxon>Cryptococcaceae</taxon>
        <taxon>Kwoniella</taxon>
    </lineage>
</organism>
<feature type="transmembrane region" description="Helical" evidence="1">
    <location>
        <begin position="200"/>
        <end position="219"/>
    </location>
</feature>
<dbReference type="OrthoDB" id="2562239at2759"/>
<feature type="transmembrane region" description="Helical" evidence="1">
    <location>
        <begin position="26"/>
        <end position="45"/>
    </location>
</feature>
<gene>
    <name evidence="2" type="ORF">I302_00674</name>
    <name evidence="3" type="ORF">I302_101990</name>
</gene>
<keyword evidence="1" id="KW-1133">Transmembrane helix</keyword>
<evidence type="ECO:0000313" key="3">
    <source>
        <dbReference type="EMBL" id="WVW80017.1"/>
    </source>
</evidence>
<reference evidence="3" key="4">
    <citation type="submission" date="2024-02" db="EMBL/GenBank/DDBJ databases">
        <title>Comparative genomics of Cryptococcus and Kwoniella reveals pathogenesis evolution and contrasting modes of karyotype evolution via chromosome fusion or intercentromeric recombination.</title>
        <authorList>
            <person name="Coelho M.A."/>
            <person name="David-Palma M."/>
            <person name="Shea T."/>
            <person name="Bowers K."/>
            <person name="McGinley-Smith S."/>
            <person name="Mohammad A.W."/>
            <person name="Gnirke A."/>
            <person name="Yurkov A.M."/>
            <person name="Nowrousian M."/>
            <person name="Sun S."/>
            <person name="Cuomo C.A."/>
            <person name="Heitman J."/>
        </authorList>
    </citation>
    <scope>NUCLEOTIDE SEQUENCE</scope>
    <source>
        <strain evidence="3">CBS 10118</strain>
    </source>
</reference>
<feature type="transmembrane region" description="Helical" evidence="1">
    <location>
        <begin position="234"/>
        <end position="256"/>
    </location>
</feature>
<dbReference type="AlphaFoldDB" id="A0A1B9GDV5"/>
<feature type="transmembrane region" description="Helical" evidence="1">
    <location>
        <begin position="88"/>
        <end position="106"/>
    </location>
</feature>
<evidence type="ECO:0000256" key="1">
    <source>
        <dbReference type="SAM" id="Phobius"/>
    </source>
</evidence>
<dbReference type="RefSeq" id="XP_019050248.1">
    <property type="nucleotide sequence ID" value="XM_019187370.1"/>
</dbReference>
<reference evidence="2" key="1">
    <citation type="submission" date="2013-07" db="EMBL/GenBank/DDBJ databases">
        <title>The Genome Sequence of Cryptococcus bestiolae CBS10118.</title>
        <authorList>
            <consortium name="The Broad Institute Genome Sequencing Platform"/>
            <person name="Cuomo C."/>
            <person name="Litvintseva A."/>
            <person name="Chen Y."/>
            <person name="Heitman J."/>
            <person name="Sun S."/>
            <person name="Springer D."/>
            <person name="Dromer F."/>
            <person name="Young S.K."/>
            <person name="Zeng Q."/>
            <person name="Gargeya S."/>
            <person name="Fitzgerald M."/>
            <person name="Abouelleil A."/>
            <person name="Alvarado L."/>
            <person name="Berlin A.M."/>
            <person name="Chapman S.B."/>
            <person name="Dewar J."/>
            <person name="Goldberg J."/>
            <person name="Griggs A."/>
            <person name="Gujja S."/>
            <person name="Hansen M."/>
            <person name="Howarth C."/>
            <person name="Imamovic A."/>
            <person name="Larimer J."/>
            <person name="McCowan C."/>
            <person name="Murphy C."/>
            <person name="Pearson M."/>
            <person name="Priest M."/>
            <person name="Roberts A."/>
            <person name="Saif S."/>
            <person name="Shea T."/>
            <person name="Sykes S."/>
            <person name="Wortman J."/>
            <person name="Nusbaum C."/>
            <person name="Birren B."/>
        </authorList>
    </citation>
    <scope>NUCLEOTIDE SEQUENCE [LARGE SCALE GENOMIC DNA]</scope>
    <source>
        <strain evidence="2">CBS 10118</strain>
    </source>
</reference>
<accession>A0A1B9GDV5</accession>
<sequence>MSSNFAGKDVVGRINFTGGFPTSRDFAPSLVYLIAYTLTLPVLFYRLVRRSSRSFMLLRPCIFVASRFGALILRIMMSKRPYGLNETIAELVLISIGYIFLIDPFIQCWKRNIEGNVPVTARPQWLKPLRLILSALLICCVVFTIAAGAVTSDAFKSSEWLDVVQGLRETSYVLTLVVLVFLATITLITHFYFDLPILKTFYILIPTLCLFVVAVYRIVHGHVNNPNAPIRSLAAFWILQMLFEFIAYIFVIAVSLPDFFPVETPGSPTQRKSLLHHSSRDKDVPVVTEYPQFLGGLEHGQDQDQYQSNMGRRDDQWYDKLYIVKFGKWVGKKVSGGR</sequence>
<feature type="transmembrane region" description="Helical" evidence="1">
    <location>
        <begin position="131"/>
        <end position="151"/>
    </location>
</feature>
<dbReference type="GeneID" id="30205073"/>
<keyword evidence="4" id="KW-1185">Reference proteome</keyword>
<reference evidence="2" key="3">
    <citation type="submission" date="2014-01" db="EMBL/GenBank/DDBJ databases">
        <title>Evolution of pathogenesis and genome organization in the Tremellales.</title>
        <authorList>
            <person name="Cuomo C."/>
            <person name="Litvintseva A."/>
            <person name="Heitman J."/>
            <person name="Chen Y."/>
            <person name="Sun S."/>
            <person name="Springer D."/>
            <person name="Dromer F."/>
            <person name="Young S."/>
            <person name="Zeng Q."/>
            <person name="Chapman S."/>
            <person name="Gujja S."/>
            <person name="Saif S."/>
            <person name="Birren B."/>
        </authorList>
    </citation>
    <scope>NUCLEOTIDE SEQUENCE</scope>
    <source>
        <strain evidence="2">CBS 10118</strain>
    </source>
</reference>
<keyword evidence="1" id="KW-0812">Transmembrane</keyword>
<evidence type="ECO:0000313" key="4">
    <source>
        <dbReference type="Proteomes" id="UP000092730"/>
    </source>
</evidence>
<dbReference type="KEGG" id="kbi:30205073"/>
<dbReference type="VEuPathDB" id="FungiDB:I302_00674"/>
<protein>
    <submittedName>
        <fullName evidence="2">Uncharacterized protein</fullName>
    </submittedName>
</protein>
<feature type="transmembrane region" description="Helical" evidence="1">
    <location>
        <begin position="57"/>
        <end position="76"/>
    </location>
</feature>
<dbReference type="Proteomes" id="UP000092730">
    <property type="component" value="Chromosome 1"/>
</dbReference>
<dbReference type="EMBL" id="CP144541">
    <property type="protein sequence ID" value="WVW80017.1"/>
    <property type="molecule type" value="Genomic_DNA"/>
</dbReference>
<name>A0A1B9GDV5_9TREE</name>
<proteinExistence type="predicted"/>
<dbReference type="EMBL" id="KI894018">
    <property type="protein sequence ID" value="OCF29178.1"/>
    <property type="molecule type" value="Genomic_DNA"/>
</dbReference>
<feature type="transmembrane region" description="Helical" evidence="1">
    <location>
        <begin position="171"/>
        <end position="193"/>
    </location>
</feature>
<reference evidence="3" key="2">
    <citation type="submission" date="2013-07" db="EMBL/GenBank/DDBJ databases">
        <authorList>
            <consortium name="The Broad Institute Genome Sequencing Platform"/>
            <person name="Cuomo C."/>
            <person name="Litvintseva A."/>
            <person name="Chen Y."/>
            <person name="Heitman J."/>
            <person name="Sun S."/>
            <person name="Springer D."/>
            <person name="Dromer F."/>
            <person name="Young S.K."/>
            <person name="Zeng Q."/>
            <person name="Gargeya S."/>
            <person name="Fitzgerald M."/>
            <person name="Abouelleil A."/>
            <person name="Alvarado L."/>
            <person name="Berlin A.M."/>
            <person name="Chapman S.B."/>
            <person name="Dewar J."/>
            <person name="Goldberg J."/>
            <person name="Griggs A."/>
            <person name="Gujja S."/>
            <person name="Hansen M."/>
            <person name="Howarth C."/>
            <person name="Imamovic A."/>
            <person name="Larimer J."/>
            <person name="McCowan C."/>
            <person name="Murphy C."/>
            <person name="Pearson M."/>
            <person name="Priest M."/>
            <person name="Roberts A."/>
            <person name="Saif S."/>
            <person name="Shea T."/>
            <person name="Sykes S."/>
            <person name="Wortman J."/>
            <person name="Nusbaum C."/>
            <person name="Birren B."/>
        </authorList>
    </citation>
    <scope>NUCLEOTIDE SEQUENCE</scope>
    <source>
        <strain evidence="3">CBS 10118</strain>
    </source>
</reference>